<dbReference type="EMBL" id="JBHSAW010000001">
    <property type="protein sequence ID" value="MFC4094577.1"/>
    <property type="molecule type" value="Genomic_DNA"/>
</dbReference>
<keyword evidence="2" id="KW-1185">Reference proteome</keyword>
<proteinExistence type="predicted"/>
<evidence type="ECO:0008006" key="3">
    <source>
        <dbReference type="Google" id="ProtNLM"/>
    </source>
</evidence>
<dbReference type="Proteomes" id="UP001595814">
    <property type="component" value="Unassembled WGS sequence"/>
</dbReference>
<name>A0ABV8JIH1_9FLAO</name>
<dbReference type="RefSeq" id="WP_192462803.1">
    <property type="nucleotide sequence ID" value="NZ_JACYFJ010000004.1"/>
</dbReference>
<evidence type="ECO:0000313" key="1">
    <source>
        <dbReference type="EMBL" id="MFC4094577.1"/>
    </source>
</evidence>
<dbReference type="PROSITE" id="PS51257">
    <property type="entry name" value="PROKAR_LIPOPROTEIN"/>
    <property type="match status" value="1"/>
</dbReference>
<organism evidence="1 2">
    <name type="scientific">Euzebyella saccharophila</name>
    <dbReference type="NCBI Taxonomy" id="679664"/>
    <lineage>
        <taxon>Bacteria</taxon>
        <taxon>Pseudomonadati</taxon>
        <taxon>Bacteroidota</taxon>
        <taxon>Flavobacteriia</taxon>
        <taxon>Flavobacteriales</taxon>
        <taxon>Flavobacteriaceae</taxon>
        <taxon>Euzebyella</taxon>
    </lineage>
</organism>
<evidence type="ECO:0000313" key="2">
    <source>
        <dbReference type="Proteomes" id="UP001595814"/>
    </source>
</evidence>
<gene>
    <name evidence="1" type="ORF">ACFOUT_01745</name>
</gene>
<accession>A0ABV8JIH1</accession>
<reference evidence="2" key="1">
    <citation type="journal article" date="2019" name="Int. J. Syst. Evol. Microbiol.">
        <title>The Global Catalogue of Microorganisms (GCM) 10K type strain sequencing project: providing services to taxonomists for standard genome sequencing and annotation.</title>
        <authorList>
            <consortium name="The Broad Institute Genomics Platform"/>
            <consortium name="The Broad Institute Genome Sequencing Center for Infectious Disease"/>
            <person name="Wu L."/>
            <person name="Ma J."/>
        </authorList>
    </citation>
    <scope>NUCLEOTIDE SEQUENCE [LARGE SCALE GENOMIC DNA]</scope>
    <source>
        <strain evidence="2">CECT 7477</strain>
    </source>
</reference>
<sequence length="165" mass="19488">MKKIILLTLIMFSSCKDLNKTDYKVEEKLKRTDFGLANSDFTIIKFNPEWYWIFQDEKPTATELSLDELSKIEPILKKAIAKHNEGLETDSRWRLELKGYKRQYVATLNEKGEKEIWLNFFCQDFQFDKWRTEIPLVADGGNCFFNIKINLATKSYKDLRINSIA</sequence>
<protein>
    <recommendedName>
        <fullName evidence="3">Lipoprotein</fullName>
    </recommendedName>
</protein>
<comment type="caution">
    <text evidence="1">The sequence shown here is derived from an EMBL/GenBank/DDBJ whole genome shotgun (WGS) entry which is preliminary data.</text>
</comment>